<sequence length="376" mass="40828">MYRGDVHLLTRDPPLTRAEAASETAAFTINGRFYAQPVTGVQRYAREIVTELDGLLSRQGARARMILPPAAAPPPVLAAIRPRRAGGAAGHLWEQAVLPFRLQAPLLNLCNTGPLSMRRQVVCMHDTNVFDEPESYSPAFRALYRVLLPGLVKRGAVITSVSHFSARQLAQRLGIAPQAITIMYNGREHVFRWNAAASGLPARLSGIRPFVLLLGSRARHKNAAFILRQAEALDALGIDLIVAGGSAAIFSRTESVRASNIRGLGFVTDDDLAWLYAHALCLAFPSRSEGFGLPLLEAMTLGCPVVASDQSCLPEICGEAGLLAGPDDAPAWQAHFRNLIASPDLRADLRGRGLERAKAFSWRDSAQGYLDLLRRL</sequence>
<evidence type="ECO:0000256" key="1">
    <source>
        <dbReference type="ARBA" id="ARBA00022679"/>
    </source>
</evidence>
<keyword evidence="1" id="KW-0808">Transferase</keyword>
<evidence type="ECO:0000313" key="3">
    <source>
        <dbReference type="Proteomes" id="UP000543554"/>
    </source>
</evidence>
<gene>
    <name evidence="2" type="ORF">HNR51_002244</name>
</gene>
<dbReference type="RefSeq" id="WP_182554958.1">
    <property type="nucleotide sequence ID" value="NZ_BPRF01000031.1"/>
</dbReference>
<dbReference type="GO" id="GO:0016757">
    <property type="term" value="F:glycosyltransferase activity"/>
    <property type="evidence" value="ECO:0007669"/>
    <property type="project" value="TreeGrafter"/>
</dbReference>
<comment type="caution">
    <text evidence="2">The sequence shown here is derived from an EMBL/GenBank/DDBJ whole genome shotgun (WGS) entry which is preliminary data.</text>
</comment>
<keyword evidence="3" id="KW-1185">Reference proteome</keyword>
<dbReference type="PANTHER" id="PTHR46401">
    <property type="entry name" value="GLYCOSYLTRANSFERASE WBBK-RELATED"/>
    <property type="match status" value="1"/>
</dbReference>
<evidence type="ECO:0000313" key="2">
    <source>
        <dbReference type="EMBL" id="MBA8913166.1"/>
    </source>
</evidence>
<dbReference type="Gene3D" id="3.40.50.2000">
    <property type="entry name" value="Glycogen Phosphorylase B"/>
    <property type="match status" value="2"/>
</dbReference>
<protein>
    <submittedName>
        <fullName evidence="2">Glycosyltransferase involved in cell wall biosynthesis</fullName>
    </submittedName>
</protein>
<dbReference type="CDD" id="cd03809">
    <property type="entry name" value="GT4_MtfB-like"/>
    <property type="match status" value="1"/>
</dbReference>
<name>A0AA40S235_9HYPH</name>
<proteinExistence type="predicted"/>
<dbReference type="Pfam" id="PF13692">
    <property type="entry name" value="Glyco_trans_1_4"/>
    <property type="match status" value="1"/>
</dbReference>
<dbReference type="AlphaFoldDB" id="A0AA40S235"/>
<dbReference type="SUPFAM" id="SSF53756">
    <property type="entry name" value="UDP-Glycosyltransferase/glycogen phosphorylase"/>
    <property type="match status" value="1"/>
</dbReference>
<accession>A0AA40S235</accession>
<dbReference type="Proteomes" id="UP000543554">
    <property type="component" value="Unassembled WGS sequence"/>
</dbReference>
<organism evidence="2 3">
    <name type="scientific">Methylorubrum thiocyanatum</name>
    <dbReference type="NCBI Taxonomy" id="47958"/>
    <lineage>
        <taxon>Bacteria</taxon>
        <taxon>Pseudomonadati</taxon>
        <taxon>Pseudomonadota</taxon>
        <taxon>Alphaproteobacteria</taxon>
        <taxon>Hyphomicrobiales</taxon>
        <taxon>Methylobacteriaceae</taxon>
        <taxon>Methylorubrum</taxon>
    </lineage>
</organism>
<dbReference type="GO" id="GO:0009103">
    <property type="term" value="P:lipopolysaccharide biosynthetic process"/>
    <property type="evidence" value="ECO:0007669"/>
    <property type="project" value="TreeGrafter"/>
</dbReference>
<dbReference type="EMBL" id="JACJIB010000003">
    <property type="protein sequence ID" value="MBA8913166.1"/>
    <property type="molecule type" value="Genomic_DNA"/>
</dbReference>
<reference evidence="2 3" key="1">
    <citation type="submission" date="2020-08" db="EMBL/GenBank/DDBJ databases">
        <title>Genomic Encyclopedia of Type Strains, Phase IV (KMG-IV): sequencing the most valuable type-strain genomes for metagenomic binning, comparative biology and taxonomic classification.</title>
        <authorList>
            <person name="Goeker M."/>
        </authorList>
    </citation>
    <scope>NUCLEOTIDE SEQUENCE [LARGE SCALE GENOMIC DNA]</scope>
    <source>
        <strain evidence="2 3">DSM 11490</strain>
    </source>
</reference>
<dbReference type="PANTHER" id="PTHR46401:SF2">
    <property type="entry name" value="GLYCOSYLTRANSFERASE WBBK-RELATED"/>
    <property type="match status" value="1"/>
</dbReference>